<dbReference type="AlphaFoldDB" id="A0A2I0A041"/>
<dbReference type="FunFam" id="1.10.420.10:FF:000001">
    <property type="entry name" value="Peroxidase"/>
    <property type="match status" value="1"/>
</dbReference>
<dbReference type="PRINTS" id="PR00461">
    <property type="entry name" value="PLPEROXIDASE"/>
</dbReference>
<feature type="binding site" description="axial binding residue" evidence="15">
    <location>
        <position position="195"/>
    </location>
    <ligand>
        <name>heme b</name>
        <dbReference type="ChEBI" id="CHEBI:60344"/>
    </ligand>
    <ligandPart>
        <name>Fe</name>
        <dbReference type="ChEBI" id="CHEBI:18248"/>
    </ligandPart>
</feature>
<dbReference type="Proteomes" id="UP000236161">
    <property type="component" value="Unassembled WGS sequence"/>
</dbReference>
<evidence type="ECO:0000313" key="20">
    <source>
        <dbReference type="EMBL" id="PKA48902.1"/>
    </source>
</evidence>
<dbReference type="FunFam" id="1.10.520.10:FF:000001">
    <property type="entry name" value="Peroxidase"/>
    <property type="match status" value="1"/>
</dbReference>
<evidence type="ECO:0000256" key="10">
    <source>
        <dbReference type="ARBA" id="ARBA00023180"/>
    </source>
</evidence>
<dbReference type="GO" id="GO:0042744">
    <property type="term" value="P:hydrogen peroxide catabolic process"/>
    <property type="evidence" value="ECO:0007669"/>
    <property type="project" value="UniProtKB-KW"/>
</dbReference>
<keyword evidence="12 18" id="KW-0376">Hydrogen peroxide</keyword>
<dbReference type="SUPFAM" id="SSF48113">
    <property type="entry name" value="Heme-dependent peroxidases"/>
    <property type="match status" value="1"/>
</dbReference>
<dbReference type="PRINTS" id="PR00458">
    <property type="entry name" value="PEROXIDASE"/>
</dbReference>
<feature type="binding site" evidence="15">
    <location>
        <position position="249"/>
    </location>
    <ligand>
        <name>Ca(2+)</name>
        <dbReference type="ChEBI" id="CHEBI:29108"/>
        <label>2</label>
    </ligand>
</feature>
<feature type="signal peptide" evidence="18">
    <location>
        <begin position="1"/>
        <end position="26"/>
    </location>
</feature>
<dbReference type="InterPro" id="IPR000823">
    <property type="entry name" value="Peroxidase_pln"/>
</dbReference>
<feature type="binding site" evidence="14">
    <location>
        <position position="165"/>
    </location>
    <ligand>
        <name>substrate</name>
    </ligand>
</feature>
<dbReference type="GO" id="GO:0006979">
    <property type="term" value="P:response to oxidative stress"/>
    <property type="evidence" value="ECO:0007669"/>
    <property type="project" value="UniProtKB-UniRule"/>
</dbReference>
<evidence type="ECO:0000256" key="11">
    <source>
        <dbReference type="ARBA" id="ARBA00023283"/>
    </source>
</evidence>
<feature type="chain" id="PRO_5013986807" description="Peroxidase" evidence="18">
    <location>
        <begin position="27"/>
        <end position="399"/>
    </location>
</feature>
<evidence type="ECO:0000256" key="18">
    <source>
        <dbReference type="RuleBase" id="RU362060"/>
    </source>
</evidence>
<feature type="disulfide bond" evidence="17">
    <location>
        <begin position="202"/>
        <end position="234"/>
    </location>
</feature>
<organism evidence="20 21">
    <name type="scientific">Apostasia shenzhenica</name>
    <dbReference type="NCBI Taxonomy" id="1088818"/>
    <lineage>
        <taxon>Eukaryota</taxon>
        <taxon>Viridiplantae</taxon>
        <taxon>Streptophyta</taxon>
        <taxon>Embryophyta</taxon>
        <taxon>Tracheophyta</taxon>
        <taxon>Spermatophyta</taxon>
        <taxon>Magnoliopsida</taxon>
        <taxon>Liliopsida</taxon>
        <taxon>Asparagales</taxon>
        <taxon>Orchidaceae</taxon>
        <taxon>Apostasioideae</taxon>
        <taxon>Apostasia</taxon>
    </lineage>
</organism>
<evidence type="ECO:0000256" key="12">
    <source>
        <dbReference type="ARBA" id="ARBA00023324"/>
    </source>
</evidence>
<feature type="binding site" evidence="15">
    <location>
        <position position="69"/>
    </location>
    <ligand>
        <name>Ca(2+)</name>
        <dbReference type="ChEBI" id="CHEBI:29108"/>
        <label>1</label>
    </ligand>
</feature>
<feature type="binding site" evidence="15">
    <location>
        <position position="74"/>
    </location>
    <ligand>
        <name>Ca(2+)</name>
        <dbReference type="ChEBI" id="CHEBI:29108"/>
        <label>1</label>
    </ligand>
</feature>
<keyword evidence="9 17" id="KW-1015">Disulfide bond</keyword>
<feature type="binding site" evidence="15">
    <location>
        <position position="196"/>
    </location>
    <ligand>
        <name>Ca(2+)</name>
        <dbReference type="ChEBI" id="CHEBI:29108"/>
        <label>2</label>
    </ligand>
</feature>
<feature type="disulfide bond" evidence="17">
    <location>
        <begin position="123"/>
        <end position="325"/>
    </location>
</feature>
<evidence type="ECO:0000256" key="6">
    <source>
        <dbReference type="ARBA" id="ARBA00022837"/>
    </source>
</evidence>
<name>A0A2I0A041_9ASPA</name>
<keyword evidence="18" id="KW-0732">Signal</keyword>
<evidence type="ECO:0000256" key="16">
    <source>
        <dbReference type="PIRSR" id="PIRSR600823-4"/>
    </source>
</evidence>
<evidence type="ECO:0000256" key="17">
    <source>
        <dbReference type="PIRSR" id="PIRSR600823-5"/>
    </source>
</evidence>
<proteinExistence type="inferred from homology"/>
<keyword evidence="3 18" id="KW-0575">Peroxidase</keyword>
<dbReference type="OrthoDB" id="2113341at2759"/>
<keyword evidence="10" id="KW-0325">Glycoprotein</keyword>
<dbReference type="PROSITE" id="PS50873">
    <property type="entry name" value="PEROXIDASE_4"/>
    <property type="match status" value="1"/>
</dbReference>
<dbReference type="EMBL" id="KZ452102">
    <property type="protein sequence ID" value="PKA48902.1"/>
    <property type="molecule type" value="Genomic_DNA"/>
</dbReference>
<dbReference type="PANTHER" id="PTHR31517:SF84">
    <property type="entry name" value="PEROXIDASE"/>
    <property type="match status" value="1"/>
</dbReference>
<feature type="domain" description="Plant heme peroxidase family profile" evidence="19">
    <location>
        <begin position="27"/>
        <end position="329"/>
    </location>
</feature>
<accession>A0A2I0A041</accession>
<dbReference type="PROSITE" id="PS00436">
    <property type="entry name" value="PEROXIDASE_2"/>
    <property type="match status" value="1"/>
</dbReference>
<dbReference type="EC" id="1.11.1.7" evidence="18"/>
<feature type="binding site" evidence="15">
    <location>
        <position position="252"/>
    </location>
    <ligand>
        <name>Ca(2+)</name>
        <dbReference type="ChEBI" id="CHEBI:29108"/>
        <label>2</label>
    </ligand>
</feature>
<feature type="binding site" evidence="15">
    <location>
        <position position="90"/>
    </location>
    <ligand>
        <name>Ca(2+)</name>
        <dbReference type="ChEBI" id="CHEBI:29108"/>
        <label>1</label>
    </ligand>
</feature>
<evidence type="ECO:0000256" key="1">
    <source>
        <dbReference type="ARBA" id="ARBA00000189"/>
    </source>
</evidence>
<dbReference type="Gene3D" id="1.10.420.10">
    <property type="entry name" value="Peroxidase, domain 2"/>
    <property type="match status" value="1"/>
</dbReference>
<keyword evidence="6 15" id="KW-0106">Calcium</keyword>
<feature type="disulfide bond" evidence="17">
    <location>
        <begin position="70"/>
        <end position="75"/>
    </location>
</feature>
<feature type="binding site" evidence="15">
    <location>
        <position position="72"/>
    </location>
    <ligand>
        <name>Ca(2+)</name>
        <dbReference type="ChEBI" id="CHEBI:29108"/>
        <label>1</label>
    </ligand>
</feature>
<evidence type="ECO:0000259" key="19">
    <source>
        <dbReference type="PROSITE" id="PS50873"/>
    </source>
</evidence>
<gene>
    <name evidence="20" type="ORF">AXF42_Ash016418</name>
</gene>
<comment type="catalytic activity">
    <reaction evidence="1 18">
        <text>2 a phenolic donor + H2O2 = 2 a phenolic radical donor + 2 H2O</text>
        <dbReference type="Rhea" id="RHEA:56136"/>
        <dbReference type="ChEBI" id="CHEBI:15377"/>
        <dbReference type="ChEBI" id="CHEBI:16240"/>
        <dbReference type="ChEBI" id="CHEBI:139520"/>
        <dbReference type="ChEBI" id="CHEBI:139521"/>
        <dbReference type="EC" id="1.11.1.7"/>
    </reaction>
</comment>
<dbReference type="GO" id="GO:0140825">
    <property type="term" value="F:lactoperoxidase activity"/>
    <property type="evidence" value="ECO:0007669"/>
    <property type="project" value="UniProtKB-EC"/>
</dbReference>
<keyword evidence="21" id="KW-1185">Reference proteome</keyword>
<dbReference type="Pfam" id="PF00141">
    <property type="entry name" value="peroxidase"/>
    <property type="match status" value="1"/>
</dbReference>
<evidence type="ECO:0000256" key="13">
    <source>
        <dbReference type="PIRSR" id="PIRSR600823-1"/>
    </source>
</evidence>
<evidence type="ECO:0000313" key="21">
    <source>
        <dbReference type="Proteomes" id="UP000236161"/>
    </source>
</evidence>
<keyword evidence="7 18" id="KW-0560">Oxidoreductase</keyword>
<evidence type="ECO:0000256" key="4">
    <source>
        <dbReference type="ARBA" id="ARBA00022617"/>
    </source>
</evidence>
<dbReference type="InterPro" id="IPR010255">
    <property type="entry name" value="Haem_peroxidase_sf"/>
</dbReference>
<dbReference type="InterPro" id="IPR019793">
    <property type="entry name" value="Peroxidases_heam-ligand_BS"/>
</dbReference>
<feature type="disulfide bond" evidence="17">
    <location>
        <begin position="37"/>
        <end position="117"/>
    </location>
</feature>
<dbReference type="PANTHER" id="PTHR31517">
    <property type="match status" value="1"/>
</dbReference>
<comment type="cofactor">
    <cofactor evidence="15 18">
        <name>heme b</name>
        <dbReference type="ChEBI" id="CHEBI:60344"/>
    </cofactor>
    <text evidence="15 18">Binds 1 heme b (iron(II)-protoporphyrin IX) group per subunit.</text>
</comment>
<comment type="function">
    <text evidence="18">Removal of H(2)O(2), oxidation of toxic reductants, biosynthesis and degradation of lignin, suberization, auxin catabolism, response to environmental stresses such as wounding, pathogen attack and oxidative stress.</text>
</comment>
<dbReference type="InterPro" id="IPR033905">
    <property type="entry name" value="Secretory_peroxidase"/>
</dbReference>
<dbReference type="GO" id="GO:0005576">
    <property type="term" value="C:extracellular region"/>
    <property type="evidence" value="ECO:0007669"/>
    <property type="project" value="UniProtKB-SubCell"/>
</dbReference>
<evidence type="ECO:0000256" key="14">
    <source>
        <dbReference type="PIRSR" id="PIRSR600823-2"/>
    </source>
</evidence>
<feature type="binding site" evidence="15">
    <location>
        <position position="257"/>
    </location>
    <ligand>
        <name>Ca(2+)</name>
        <dbReference type="ChEBI" id="CHEBI:29108"/>
        <label>2</label>
    </ligand>
</feature>
<evidence type="ECO:0000256" key="3">
    <source>
        <dbReference type="ARBA" id="ARBA00022559"/>
    </source>
</evidence>
<sequence>MIHLVMKLNALLFLLAGVLSPAAVKAQLKIGFYNKTCPTAEQIVQQTVAAAFRNNSQVAPGLIRMSFHDCFVRGCDGSVLIDSTSNNTAEKDAPPNNPSLHGFEVIDAAKAAVEAKCPNIVSCADIIAFAARDSINLSGNFSYNVPAGRRDGRISTAAEANANLPSPLSNATKLINAFAAKNLTADDMVTLSGAHTIGVSHCSSFTNRLYNFSSTSQTDPTLSLAYARLLQSVCPANSSASANTTVFMDLITPTKLDNAYYVGLQLSLGLFTSDQALLTQANLSAAVKENARDPGGWENRFKTAMVKMGSIQVLTGTQGEIRKNCRVINSGSLESPLEVFDNVHGEEFLREEIELDNQINSRANEKLASHFCAHHIYIKLCRQLALISELKCILPEPFP</sequence>
<dbReference type="GO" id="GO:0046872">
    <property type="term" value="F:metal ion binding"/>
    <property type="evidence" value="ECO:0007669"/>
    <property type="project" value="UniProtKB-UniRule"/>
</dbReference>
<dbReference type="CDD" id="cd00693">
    <property type="entry name" value="secretory_peroxidase"/>
    <property type="match status" value="1"/>
</dbReference>
<dbReference type="InterPro" id="IPR002016">
    <property type="entry name" value="Haem_peroxidase"/>
</dbReference>
<dbReference type="InterPro" id="IPR019794">
    <property type="entry name" value="Peroxidases_AS"/>
</dbReference>
<dbReference type="PROSITE" id="PS00435">
    <property type="entry name" value="PEROXIDASE_1"/>
    <property type="match status" value="1"/>
</dbReference>
<feature type="binding site" evidence="15">
    <location>
        <position position="78"/>
    </location>
    <ligand>
        <name>Ca(2+)</name>
        <dbReference type="ChEBI" id="CHEBI:29108"/>
        <label>1</label>
    </ligand>
</feature>
<keyword evidence="8 15" id="KW-0408">Iron</keyword>
<comment type="cofactor">
    <cofactor evidence="15 18">
        <name>Ca(2+)</name>
        <dbReference type="ChEBI" id="CHEBI:29108"/>
    </cofactor>
    <text evidence="15 18">Binds 2 calcium ions per subunit.</text>
</comment>
<reference evidence="20 21" key="1">
    <citation type="journal article" date="2017" name="Nature">
        <title>The Apostasia genome and the evolution of orchids.</title>
        <authorList>
            <person name="Zhang G.Q."/>
            <person name="Liu K.W."/>
            <person name="Li Z."/>
            <person name="Lohaus R."/>
            <person name="Hsiao Y.Y."/>
            <person name="Niu S.C."/>
            <person name="Wang J.Y."/>
            <person name="Lin Y.C."/>
            <person name="Xu Q."/>
            <person name="Chen L.J."/>
            <person name="Yoshida K."/>
            <person name="Fujiwara S."/>
            <person name="Wang Z.W."/>
            <person name="Zhang Y.Q."/>
            <person name="Mitsuda N."/>
            <person name="Wang M."/>
            <person name="Liu G.H."/>
            <person name="Pecoraro L."/>
            <person name="Huang H.X."/>
            <person name="Xiao X.J."/>
            <person name="Lin M."/>
            <person name="Wu X.Y."/>
            <person name="Wu W.L."/>
            <person name="Chen Y.Y."/>
            <person name="Chang S.B."/>
            <person name="Sakamoto S."/>
            <person name="Ohme-Takagi M."/>
            <person name="Yagi M."/>
            <person name="Zeng S.J."/>
            <person name="Shen C.Y."/>
            <person name="Yeh C.M."/>
            <person name="Luo Y.B."/>
            <person name="Tsai W.C."/>
            <person name="Van de Peer Y."/>
            <person name="Liu Z.J."/>
        </authorList>
    </citation>
    <scope>NUCLEOTIDE SEQUENCE [LARGE SCALE GENOMIC DNA]</scope>
    <source>
        <strain evidence="21">cv. Shenzhen</strain>
        <tissue evidence="20">Stem</tissue>
    </source>
</reference>
<keyword evidence="11" id="KW-0873">Pyrrolidone carboxylic acid</keyword>
<dbReference type="STRING" id="1088818.A0A2I0A041"/>
<evidence type="ECO:0000256" key="7">
    <source>
        <dbReference type="ARBA" id="ARBA00023002"/>
    </source>
</evidence>
<keyword evidence="18" id="KW-0964">Secreted</keyword>
<feature type="active site" description="Proton acceptor" evidence="13">
    <location>
        <position position="68"/>
    </location>
</feature>
<dbReference type="Gene3D" id="1.10.520.10">
    <property type="match status" value="1"/>
</dbReference>
<keyword evidence="4 18" id="KW-0349">Heme</keyword>
<evidence type="ECO:0000256" key="5">
    <source>
        <dbReference type="ARBA" id="ARBA00022723"/>
    </source>
</evidence>
<evidence type="ECO:0000256" key="15">
    <source>
        <dbReference type="PIRSR" id="PIRSR600823-3"/>
    </source>
</evidence>
<evidence type="ECO:0000256" key="2">
    <source>
        <dbReference type="ARBA" id="ARBA00006873"/>
    </source>
</evidence>
<feature type="site" description="Transition state stabilizer" evidence="16">
    <location>
        <position position="64"/>
    </location>
</feature>
<comment type="similarity">
    <text evidence="18">Belongs to the peroxidase family. Classical plant (class III) peroxidase subfamily.</text>
</comment>
<comment type="subcellular location">
    <subcellularLocation>
        <location evidence="18">Secreted</location>
    </subcellularLocation>
</comment>
<protein>
    <recommendedName>
        <fullName evidence="18">Peroxidase</fullName>
        <ecNumber evidence="18">1.11.1.7</ecNumber>
    </recommendedName>
</protein>
<evidence type="ECO:0000256" key="8">
    <source>
        <dbReference type="ARBA" id="ARBA00023004"/>
    </source>
</evidence>
<dbReference type="GO" id="GO:0020037">
    <property type="term" value="F:heme binding"/>
    <property type="evidence" value="ECO:0007669"/>
    <property type="project" value="UniProtKB-UniRule"/>
</dbReference>
<feature type="binding site" evidence="15">
    <location>
        <position position="76"/>
    </location>
    <ligand>
        <name>Ca(2+)</name>
        <dbReference type="ChEBI" id="CHEBI:29108"/>
        <label>1</label>
    </ligand>
</feature>
<evidence type="ECO:0000256" key="9">
    <source>
        <dbReference type="ARBA" id="ARBA00023157"/>
    </source>
</evidence>
<comment type="similarity">
    <text evidence="2">Belongs to the peroxidase family. Ascorbate peroxidase subfamily.</text>
</comment>
<keyword evidence="5 15" id="KW-0479">Metal-binding</keyword>